<evidence type="ECO:0000259" key="1">
    <source>
        <dbReference type="Pfam" id="PF02721"/>
    </source>
</evidence>
<name>A0A2P5F3D1_TREOI</name>
<dbReference type="InParanoid" id="A0A2P5F3D1"/>
<sequence>GRLISLDCVLVDHEHEAIHGTAKARDAEYILQQIVEGQVYRVSNFNVAPNKPKYKIVPHNAMLQFARATSFIPITTLTANIPMHKFYFIDFDQLPSRIDIHDILSGSEVHNEGNNF</sequence>
<dbReference type="EMBL" id="JXTC01000067">
    <property type="protein sequence ID" value="PON92278.1"/>
    <property type="molecule type" value="Genomic_DNA"/>
</dbReference>
<dbReference type="SUPFAM" id="SSF50249">
    <property type="entry name" value="Nucleic acid-binding proteins"/>
    <property type="match status" value="1"/>
</dbReference>
<dbReference type="Gene3D" id="2.40.50.140">
    <property type="entry name" value="Nucleic acid-binding proteins"/>
    <property type="match status" value="1"/>
</dbReference>
<accession>A0A2P5F3D1</accession>
<dbReference type="InterPro" id="IPR012340">
    <property type="entry name" value="NA-bd_OB-fold"/>
</dbReference>
<reference evidence="3" key="1">
    <citation type="submission" date="2016-06" db="EMBL/GenBank/DDBJ databases">
        <title>Parallel loss of symbiosis genes in relatives of nitrogen-fixing non-legume Parasponia.</title>
        <authorList>
            <person name="Van Velzen R."/>
            <person name="Holmer R."/>
            <person name="Bu F."/>
            <person name="Rutten L."/>
            <person name="Van Zeijl A."/>
            <person name="Liu W."/>
            <person name="Santuari L."/>
            <person name="Cao Q."/>
            <person name="Sharma T."/>
            <person name="Shen D."/>
            <person name="Roswanjaya Y."/>
            <person name="Wardhani T."/>
            <person name="Kalhor M.S."/>
            <person name="Jansen J."/>
            <person name="Van den Hoogen J."/>
            <person name="Gungor B."/>
            <person name="Hartog M."/>
            <person name="Hontelez J."/>
            <person name="Verver J."/>
            <person name="Yang W.-C."/>
            <person name="Schijlen E."/>
            <person name="Repin R."/>
            <person name="Schilthuizen M."/>
            <person name="Schranz E."/>
            <person name="Heidstra R."/>
            <person name="Miyata K."/>
            <person name="Fedorova E."/>
            <person name="Kohlen W."/>
            <person name="Bisseling T."/>
            <person name="Smit S."/>
            <person name="Geurts R."/>
        </authorList>
    </citation>
    <scope>NUCLEOTIDE SEQUENCE [LARGE SCALE GENOMIC DNA]</scope>
    <source>
        <strain evidence="3">cv. RG33-2</strain>
    </source>
</reference>
<feature type="non-terminal residue" evidence="2">
    <location>
        <position position="1"/>
    </location>
</feature>
<evidence type="ECO:0000313" key="2">
    <source>
        <dbReference type="EMBL" id="PON92278.1"/>
    </source>
</evidence>
<gene>
    <name evidence="2" type="ORF">TorRG33x02_119070</name>
</gene>
<dbReference type="PANTHER" id="PTHR47165">
    <property type="entry name" value="OS03G0429900 PROTEIN"/>
    <property type="match status" value="1"/>
</dbReference>
<comment type="caution">
    <text evidence="2">The sequence shown here is derived from an EMBL/GenBank/DDBJ whole genome shotgun (WGS) entry which is preliminary data.</text>
</comment>
<dbReference type="CDD" id="cd04480">
    <property type="entry name" value="RPA1_DBD_A_like"/>
    <property type="match status" value="1"/>
</dbReference>
<dbReference type="OrthoDB" id="1165990at2759"/>
<feature type="domain" description="Replication protein A 70 kDa DNA-binding subunit B/D first OB fold" evidence="1">
    <location>
        <begin position="5"/>
        <end position="71"/>
    </location>
</feature>
<protein>
    <submittedName>
        <fullName evidence="2">Nucleic acid-binding, OB-fold containing protein</fullName>
    </submittedName>
</protein>
<dbReference type="InterPro" id="IPR003871">
    <property type="entry name" value="RFA1B/D_OB_1st"/>
</dbReference>
<keyword evidence="3" id="KW-1185">Reference proteome</keyword>
<organism evidence="2 3">
    <name type="scientific">Trema orientale</name>
    <name type="common">Charcoal tree</name>
    <name type="synonym">Celtis orientalis</name>
    <dbReference type="NCBI Taxonomy" id="63057"/>
    <lineage>
        <taxon>Eukaryota</taxon>
        <taxon>Viridiplantae</taxon>
        <taxon>Streptophyta</taxon>
        <taxon>Embryophyta</taxon>
        <taxon>Tracheophyta</taxon>
        <taxon>Spermatophyta</taxon>
        <taxon>Magnoliopsida</taxon>
        <taxon>eudicotyledons</taxon>
        <taxon>Gunneridae</taxon>
        <taxon>Pentapetalae</taxon>
        <taxon>rosids</taxon>
        <taxon>fabids</taxon>
        <taxon>Rosales</taxon>
        <taxon>Cannabaceae</taxon>
        <taxon>Trema</taxon>
    </lineage>
</organism>
<dbReference type="Pfam" id="PF02721">
    <property type="entry name" value="DUF223"/>
    <property type="match status" value="1"/>
</dbReference>
<dbReference type="STRING" id="63057.A0A2P5F3D1"/>
<dbReference type="Proteomes" id="UP000237000">
    <property type="component" value="Unassembled WGS sequence"/>
</dbReference>
<proteinExistence type="predicted"/>
<dbReference type="PANTHER" id="PTHR47165:SF3">
    <property type="entry name" value="RETROTRANSPOSON-LIKE PROTEIN"/>
    <property type="match status" value="1"/>
</dbReference>
<dbReference type="AlphaFoldDB" id="A0A2P5F3D1"/>
<evidence type="ECO:0000313" key="3">
    <source>
        <dbReference type="Proteomes" id="UP000237000"/>
    </source>
</evidence>